<gene>
    <name evidence="3" type="ORF">MGSAQ_000105</name>
</gene>
<dbReference type="AlphaFoldDB" id="A0A1B6NYV4"/>
<comment type="caution">
    <text evidence="3">The sequence shown here is derived from an EMBL/GenBank/DDBJ whole genome shotgun (WGS) entry which is preliminary data.</text>
</comment>
<feature type="coiled-coil region" evidence="1">
    <location>
        <begin position="139"/>
        <end position="170"/>
    </location>
</feature>
<evidence type="ECO:0000256" key="1">
    <source>
        <dbReference type="SAM" id="Coils"/>
    </source>
</evidence>
<reference evidence="3" key="1">
    <citation type="submission" date="2013-11" db="EMBL/GenBank/DDBJ databases">
        <title>Microbial diversity, functional groups and degradation webs in Northern and Southern Mediterranean and Red Sea marine crude oil polluted sites.</title>
        <authorList>
            <person name="Daffonchio D."/>
            <person name="Mapelli F."/>
            <person name="Ferrer M."/>
            <person name="Richter M."/>
            <person name="Cherif A."/>
            <person name="Malkawi H.I."/>
            <person name="Yakimov M.M."/>
            <person name="Abdel-Fattah Y.R."/>
            <person name="Blaghen M."/>
            <person name="Golyshin P.N."/>
            <person name="Kalogerakis N."/>
            <person name="Boon N."/>
            <person name="Magagnini M."/>
            <person name="Fava F."/>
        </authorList>
    </citation>
    <scope>NUCLEOTIDE SEQUENCE</scope>
</reference>
<accession>A0A1B6NYV4</accession>
<feature type="compositionally biased region" description="Polar residues" evidence="2">
    <location>
        <begin position="301"/>
        <end position="313"/>
    </location>
</feature>
<dbReference type="EMBL" id="AYSL01000007">
    <property type="protein sequence ID" value="KTF08392.1"/>
    <property type="molecule type" value="Genomic_DNA"/>
</dbReference>
<protein>
    <recommendedName>
        <fullName evidence="4">DUF559 domain-containing protein</fullName>
    </recommendedName>
</protein>
<evidence type="ECO:0000313" key="3">
    <source>
        <dbReference type="EMBL" id="KTF08392.1"/>
    </source>
</evidence>
<name>A0A1B6NYV4_9ZZZZ</name>
<evidence type="ECO:0008006" key="4">
    <source>
        <dbReference type="Google" id="ProtNLM"/>
    </source>
</evidence>
<sequence length="450" mass="50345">MNWDEWIAENRKQIEHIAGYEENFVRTILAKIPEIRPEDVTAQYHFRDSNGGNRYIDFMISNQSKGYQLPIELDGYWKVNNYRDFNDMLERQNDLMAIYGVLLRYTNNKMNHEPDKVVIEIRKTLELQSKNQLSQKTVEKQNQQRVDQYQQELNQLKNELTQQKVNHNQSSSTITGSEIASIQAAIAELQANINQNNAPKLQPTPSEPIIVSKLKEPAKTKVTANQMLIAGSAGLVIVALGANAFFSKSNDNTPMALVDESSSLVYDADDEQSNSSNTIADNAQASTNSDTVDTSRPFIAAQNSNTNTPSFEDTPTEPVFQDISPPAATVKREVEKVDVYQPPSNQAQNNQSYEAAVSNTVPAAQAYKHIGDYRVVCGYVAQVKGFSKGKYLNLGTSYPNQDVTVVVWNSDMGNFDNLDQYEGRDICVQGTVSSYKGTPQIKLSSMNQLQ</sequence>
<proteinExistence type="predicted"/>
<feature type="compositionally biased region" description="Polar residues" evidence="2">
    <location>
        <begin position="273"/>
        <end position="294"/>
    </location>
</feature>
<organism evidence="3">
    <name type="scientific">marine sediment metagenome</name>
    <dbReference type="NCBI Taxonomy" id="412755"/>
    <lineage>
        <taxon>unclassified sequences</taxon>
        <taxon>metagenomes</taxon>
        <taxon>ecological metagenomes</taxon>
    </lineage>
</organism>
<dbReference type="SUPFAM" id="SSF58100">
    <property type="entry name" value="Bacterial hemolysins"/>
    <property type="match status" value="1"/>
</dbReference>
<feature type="region of interest" description="Disordered" evidence="2">
    <location>
        <begin position="269"/>
        <end position="322"/>
    </location>
</feature>
<keyword evidence="1" id="KW-0175">Coiled coil</keyword>
<evidence type="ECO:0000256" key="2">
    <source>
        <dbReference type="SAM" id="MobiDB-lite"/>
    </source>
</evidence>